<dbReference type="InterPro" id="IPR055354">
    <property type="entry name" value="DUF7507"/>
</dbReference>
<keyword evidence="6" id="KW-0472">Membrane</keyword>
<feature type="region of interest" description="Disordered" evidence="5">
    <location>
        <begin position="435"/>
        <end position="463"/>
    </location>
</feature>
<dbReference type="RefSeq" id="WP_369185288.1">
    <property type="nucleotide sequence ID" value="NZ_CP163445.1"/>
</dbReference>
<evidence type="ECO:0000256" key="5">
    <source>
        <dbReference type="SAM" id="MobiDB-lite"/>
    </source>
</evidence>
<evidence type="ECO:0000256" key="4">
    <source>
        <dbReference type="ARBA" id="ARBA00023088"/>
    </source>
</evidence>
<evidence type="ECO:0000256" key="1">
    <source>
        <dbReference type="ARBA" id="ARBA00022512"/>
    </source>
</evidence>
<evidence type="ECO:0000259" key="7">
    <source>
        <dbReference type="PROSITE" id="PS50847"/>
    </source>
</evidence>
<dbReference type="InterPro" id="IPR013783">
    <property type="entry name" value="Ig-like_fold"/>
</dbReference>
<dbReference type="Gene3D" id="2.60.40.10">
    <property type="entry name" value="Immunoglobulins"/>
    <property type="match status" value="1"/>
</dbReference>
<dbReference type="EMBL" id="CP163445">
    <property type="protein sequence ID" value="XDQ83097.1"/>
    <property type="molecule type" value="Genomic_DNA"/>
</dbReference>
<dbReference type="Pfam" id="PF00746">
    <property type="entry name" value="Gram_pos_anchor"/>
    <property type="match status" value="1"/>
</dbReference>
<reference evidence="8" key="1">
    <citation type="submission" date="2024-07" db="EMBL/GenBank/DDBJ databases">
        <authorList>
            <person name="Yu S.T."/>
        </authorList>
    </citation>
    <scope>NUCLEOTIDE SEQUENCE</scope>
    <source>
        <strain evidence="8">Y1</strain>
    </source>
</reference>
<evidence type="ECO:0000313" key="8">
    <source>
        <dbReference type="EMBL" id="XDQ83097.1"/>
    </source>
</evidence>
<dbReference type="AlphaFoldDB" id="A0AB39TV25"/>
<organism evidence="8">
    <name type="scientific">Streptomyces sp. Y1</name>
    <dbReference type="NCBI Taxonomy" id="3238634"/>
    <lineage>
        <taxon>Bacteria</taxon>
        <taxon>Bacillati</taxon>
        <taxon>Actinomycetota</taxon>
        <taxon>Actinomycetes</taxon>
        <taxon>Kitasatosporales</taxon>
        <taxon>Streptomycetaceae</taxon>
        <taxon>Streptomyces</taxon>
    </lineage>
</organism>
<feature type="region of interest" description="Disordered" evidence="5">
    <location>
        <begin position="553"/>
        <end position="590"/>
    </location>
</feature>
<feature type="compositionally biased region" description="Low complexity" evidence="5">
    <location>
        <begin position="201"/>
        <end position="210"/>
    </location>
</feature>
<keyword evidence="2" id="KW-0964">Secreted</keyword>
<feature type="transmembrane region" description="Helical" evidence="6">
    <location>
        <begin position="592"/>
        <end position="611"/>
    </location>
</feature>
<sequence length="618" mass="61913">MISAQEKSYVKAGDVVHYDFVVTNTGNVTLTDVTVKETQFSGTGAKPTVTCPDAAKSLAPGANVTCTATYTVTQADVDAGKLTNAATATGTPPTGKPPVSPPSETEVPSPPNPAITVVKTAKEKSYAKAGDVVHYDFVVTNTGNVTLTKVTVTETHFSGTGTKPTLTCPDAAKALAPGANVTCTATYTVTQADVDAGKLTNAATATGTPPTGEPPVSPPSETDVPGSPNAAITVVKSVREKQFTGPGQVLHYDFVVTNTGTVTLADVTVDETQFSGAGTKPTITCPDAVKSMAPGDQVTCTATYTVTQADIDAGNVTNAATATGTPPTGEPPVSPPSQAEVPSPPNPAVTVVKTAEEKSYAKAGDVLHYDFAVTNTGNVTLADVTVNETQFSGTGAKPKIACPAAAKSMAPGAKVTCTATYTVTQADVDAGKVTNAATATGTPPSGPPPVSPPSETEVPGSRNPAITVVKTAEEKSYAKAGDVLHYDFAVTNTGNVTLADVTVTETAFSGTGAKPTVTCPDAAKSLAPGATVTCTAGYEVTQADVDAGRVTNAATATGTPPTGEPPVSPPSAAEVPSAGGHLPPTGDSTSTGALAAAAVLVAAGGGMVLIARRRRRER</sequence>
<feature type="region of interest" description="Disordered" evidence="5">
    <location>
        <begin position="317"/>
        <end position="347"/>
    </location>
</feature>
<evidence type="ECO:0000256" key="6">
    <source>
        <dbReference type="SAM" id="Phobius"/>
    </source>
</evidence>
<evidence type="ECO:0000256" key="2">
    <source>
        <dbReference type="ARBA" id="ARBA00022525"/>
    </source>
</evidence>
<dbReference type="NCBIfam" id="TIGR01451">
    <property type="entry name" value="B_ant_repeat"/>
    <property type="match status" value="4"/>
</dbReference>
<dbReference type="InterPro" id="IPR047589">
    <property type="entry name" value="DUF11_rpt"/>
</dbReference>
<dbReference type="NCBIfam" id="TIGR01167">
    <property type="entry name" value="LPXTG_anchor"/>
    <property type="match status" value="1"/>
</dbReference>
<evidence type="ECO:0000256" key="3">
    <source>
        <dbReference type="ARBA" id="ARBA00022729"/>
    </source>
</evidence>
<feature type="domain" description="Gram-positive cocci surface proteins LPxTG" evidence="7">
    <location>
        <begin position="582"/>
        <end position="618"/>
    </location>
</feature>
<keyword evidence="6" id="KW-1133">Transmembrane helix</keyword>
<keyword evidence="1" id="KW-0134">Cell wall</keyword>
<feature type="compositionally biased region" description="Low complexity" evidence="5">
    <location>
        <begin position="84"/>
        <end position="93"/>
    </location>
</feature>
<gene>
    <name evidence="8" type="ORF">AB2U05_33615</name>
</gene>
<accession>A0AB39TV25</accession>
<keyword evidence="3" id="KW-0732">Signal</keyword>
<keyword evidence="4" id="KW-0572">Peptidoglycan-anchor</keyword>
<dbReference type="GO" id="GO:0005975">
    <property type="term" value="P:carbohydrate metabolic process"/>
    <property type="evidence" value="ECO:0007669"/>
    <property type="project" value="UniProtKB-ARBA"/>
</dbReference>
<name>A0AB39TV25_9ACTN</name>
<feature type="compositionally biased region" description="Low complexity" evidence="5">
    <location>
        <begin position="317"/>
        <end position="327"/>
    </location>
</feature>
<dbReference type="Pfam" id="PF24346">
    <property type="entry name" value="DUF7507"/>
    <property type="match status" value="5"/>
</dbReference>
<proteinExistence type="predicted"/>
<feature type="compositionally biased region" description="Low complexity" evidence="5">
    <location>
        <begin position="570"/>
        <end position="580"/>
    </location>
</feature>
<dbReference type="InterPro" id="IPR019931">
    <property type="entry name" value="LPXTG_anchor"/>
</dbReference>
<dbReference type="InterPro" id="IPR051172">
    <property type="entry name" value="Chlamydia_OmcB"/>
</dbReference>
<dbReference type="PANTHER" id="PTHR34819:SF3">
    <property type="entry name" value="CELL SURFACE PROTEIN"/>
    <property type="match status" value="1"/>
</dbReference>
<feature type="region of interest" description="Disordered" evidence="5">
    <location>
        <begin position="84"/>
        <end position="112"/>
    </location>
</feature>
<protein>
    <submittedName>
        <fullName evidence="8">LPXTG cell wall anchor domain-containing protein</fullName>
    </submittedName>
</protein>
<dbReference type="PROSITE" id="PS50847">
    <property type="entry name" value="GRAM_POS_ANCHORING"/>
    <property type="match status" value="1"/>
</dbReference>
<keyword evidence="6" id="KW-0812">Transmembrane</keyword>
<feature type="region of interest" description="Disordered" evidence="5">
    <location>
        <begin position="201"/>
        <end position="226"/>
    </location>
</feature>
<dbReference type="PANTHER" id="PTHR34819">
    <property type="entry name" value="LARGE CYSTEINE-RICH PERIPLASMIC PROTEIN OMCB"/>
    <property type="match status" value="1"/>
</dbReference>